<protein>
    <submittedName>
        <fullName evidence="1">Uncharacterized protein</fullName>
    </submittedName>
</protein>
<proteinExistence type="predicted"/>
<reference evidence="2" key="1">
    <citation type="submission" date="2014-09" db="EMBL/GenBank/DDBJ databases">
        <authorList>
            <person name="Sharma Rahul"/>
            <person name="Thines Marco"/>
        </authorList>
    </citation>
    <scope>NUCLEOTIDE SEQUENCE [LARGE SCALE GENOMIC DNA]</scope>
</reference>
<dbReference type="AlphaFoldDB" id="A0A0P1B850"/>
<keyword evidence="2" id="KW-1185">Reference proteome</keyword>
<sequence>MLKPIAPLIFHQTRIGNVWIMIQPATFENFELQISTSRKQWKIRNDLQMSDDELTVDTLDSRYVDRWDS</sequence>
<evidence type="ECO:0000313" key="2">
    <source>
        <dbReference type="Proteomes" id="UP000054928"/>
    </source>
</evidence>
<dbReference type="EMBL" id="CCYD01003101">
    <property type="protein sequence ID" value="CEG50327.1"/>
    <property type="molecule type" value="Genomic_DNA"/>
</dbReference>
<name>A0A0P1B850_PLAHL</name>
<dbReference type="RefSeq" id="XP_024586696.1">
    <property type="nucleotide sequence ID" value="XM_024721615.1"/>
</dbReference>
<organism evidence="1 2">
    <name type="scientific">Plasmopara halstedii</name>
    <name type="common">Downy mildew of sunflower</name>
    <dbReference type="NCBI Taxonomy" id="4781"/>
    <lineage>
        <taxon>Eukaryota</taxon>
        <taxon>Sar</taxon>
        <taxon>Stramenopiles</taxon>
        <taxon>Oomycota</taxon>
        <taxon>Peronosporomycetes</taxon>
        <taxon>Peronosporales</taxon>
        <taxon>Peronosporaceae</taxon>
        <taxon>Plasmopara</taxon>
    </lineage>
</organism>
<evidence type="ECO:0000313" key="1">
    <source>
        <dbReference type="EMBL" id="CEG50327.1"/>
    </source>
</evidence>
<dbReference type="GeneID" id="36403101"/>
<accession>A0A0P1B850</accession>
<dbReference type="Proteomes" id="UP000054928">
    <property type="component" value="Unassembled WGS sequence"/>
</dbReference>